<name>A0ABT6ZS80_9ACTN</name>
<gene>
    <name evidence="3" type="ORF">NMN56_008130</name>
</gene>
<evidence type="ECO:0000256" key="2">
    <source>
        <dbReference type="RuleBase" id="RU366034"/>
    </source>
</evidence>
<dbReference type="PANTHER" id="PTHR35201">
    <property type="entry name" value="TERPENE SYNTHASE"/>
    <property type="match status" value="1"/>
</dbReference>
<keyword evidence="2" id="KW-0479">Metal-binding</keyword>
<dbReference type="EMBL" id="JANCPR020000006">
    <property type="protein sequence ID" value="MDJ1131918.1"/>
    <property type="molecule type" value="Genomic_DNA"/>
</dbReference>
<dbReference type="InterPro" id="IPR034686">
    <property type="entry name" value="Terpene_cyclase-like_2"/>
</dbReference>
<dbReference type="RefSeq" id="WP_274044369.1">
    <property type="nucleotide sequence ID" value="NZ_JANCPR020000006.1"/>
</dbReference>
<keyword evidence="4" id="KW-1185">Reference proteome</keyword>
<protein>
    <recommendedName>
        <fullName evidence="2">Terpene synthase</fullName>
        <ecNumber evidence="2">4.2.3.-</ecNumber>
    </recommendedName>
</protein>
<comment type="similarity">
    <text evidence="2">Belongs to the terpene synthase family.</text>
</comment>
<dbReference type="EC" id="4.2.3.-" evidence="2"/>
<reference evidence="3 4" key="1">
    <citation type="submission" date="2023-05" db="EMBL/GenBank/DDBJ databases">
        <title>Streptantibioticus silvisoli sp. nov., acidotolerant actinomycetes 1 from pine litter.</title>
        <authorList>
            <person name="Swiecimska M."/>
            <person name="Golinska P."/>
            <person name="Sangal V."/>
            <person name="Wachnowicz B."/>
            <person name="Goodfellow M."/>
        </authorList>
    </citation>
    <scope>NUCLEOTIDE SEQUENCE [LARGE SCALE GENOMIC DNA]</scope>
    <source>
        <strain evidence="3 4">DSM 42109</strain>
    </source>
</reference>
<accession>A0ABT6ZS80</accession>
<dbReference type="SUPFAM" id="SSF48576">
    <property type="entry name" value="Terpenoid synthases"/>
    <property type="match status" value="1"/>
</dbReference>
<comment type="caution">
    <text evidence="3">The sequence shown here is derived from an EMBL/GenBank/DDBJ whole genome shotgun (WGS) entry which is preliminary data.</text>
</comment>
<comment type="cofactor">
    <cofactor evidence="2">
        <name>Mg(2+)</name>
        <dbReference type="ChEBI" id="CHEBI:18420"/>
    </cofactor>
</comment>
<dbReference type="InterPro" id="IPR008949">
    <property type="entry name" value="Isoprenoid_synthase_dom_sf"/>
</dbReference>
<sequence>MKDASAAPAHERVVVPAFWCPLPAPSAQFSRPDELEAGALEWLRLRMLETEPTQLRRLEQADFGDLAALTMPYGHPEALLTATKLHATLFSLDDDVDEGTVAPEQMARQVERILALLDGSAEPRADDSARALALREIRIDLEGHATPPQVRRWVAGMERYLSAVVAETAFRRSERLPSLEEYLPVWMGAIGMAPSTALIPVVAGIEVSDGELDRPDVRALTEMTWALVALDNDLYSREKELHRAGDALNVVDVLAREHRTSLSRAQDEAVVLRDRVMALFLRLLEQVAADAGAPLRQYLEGLAQFVRGHLNWASECVRYAAAAAADVDDAADAKAGGNAAERTGRPPAAWWASRPTDDSLRPLPVASVRWWWEQLAV</sequence>
<keyword evidence="2" id="KW-0460">Magnesium</keyword>
<proteinExistence type="inferred from homology"/>
<evidence type="ECO:0000313" key="3">
    <source>
        <dbReference type="EMBL" id="MDJ1131918.1"/>
    </source>
</evidence>
<keyword evidence="1 2" id="KW-0456">Lyase</keyword>
<evidence type="ECO:0000256" key="1">
    <source>
        <dbReference type="ARBA" id="ARBA00023239"/>
    </source>
</evidence>
<dbReference type="PANTHER" id="PTHR35201:SF4">
    <property type="entry name" value="BETA-PINACENE SYNTHASE-RELATED"/>
    <property type="match status" value="1"/>
</dbReference>
<dbReference type="Gene3D" id="1.10.600.10">
    <property type="entry name" value="Farnesyl Diphosphate Synthase"/>
    <property type="match status" value="1"/>
</dbReference>
<evidence type="ECO:0000313" key="4">
    <source>
        <dbReference type="Proteomes" id="UP001214441"/>
    </source>
</evidence>
<dbReference type="Pfam" id="PF19086">
    <property type="entry name" value="Terpene_syn_C_2"/>
    <property type="match status" value="1"/>
</dbReference>
<dbReference type="Proteomes" id="UP001214441">
    <property type="component" value="Unassembled WGS sequence"/>
</dbReference>
<organism evidence="3 4">
    <name type="scientific">Streptomyces iconiensis</name>
    <dbReference type="NCBI Taxonomy" id="1384038"/>
    <lineage>
        <taxon>Bacteria</taxon>
        <taxon>Bacillati</taxon>
        <taxon>Actinomycetota</taxon>
        <taxon>Actinomycetes</taxon>
        <taxon>Kitasatosporales</taxon>
        <taxon>Streptomycetaceae</taxon>
        <taxon>Streptomyces</taxon>
    </lineage>
</organism>